<sequence length="214" mass="24876">MIHMELGPSTIVGVGLALIGFLLYLVKTKKPDVSRDYDLFFSSVGLLCGGILIFQGWRLDPILLLCQILSSATAIFFIGESLWLRGIKSKNRKIFPPKYHMGKKNVFLPLELAPSEIQKIDEAFSSQDFFDKRVFFSDDRHEDLKLIKEKTFSPSETQRAKEITKISQQYFLQSKKRAYEEKKLVIYYQLKNKSFEFDYTDPIDYCHTIFSTKE</sequence>
<name>Q32RW3_STAPU</name>
<proteinExistence type="predicted"/>
<organism evidence="2">
    <name type="scientific">Staurastrum punctulatum</name>
    <name type="common">Green alga</name>
    <name type="synonym">Cosmoastrum punctulatum</name>
    <dbReference type="NCBI Taxonomy" id="102822"/>
    <lineage>
        <taxon>Eukaryota</taxon>
        <taxon>Viridiplantae</taxon>
        <taxon>Streptophyta</taxon>
        <taxon>Zygnematophyceae</taxon>
        <taxon>Zygnematophycidae</taxon>
        <taxon>Desmidiales</taxon>
        <taxon>Desmidiaceae</taxon>
        <taxon>Staurastrum</taxon>
    </lineage>
</organism>
<evidence type="ECO:0000313" key="2">
    <source>
        <dbReference type="EMBL" id="AAX45767.1"/>
    </source>
</evidence>
<gene>
    <name evidence="2" type="primary">ycf66</name>
</gene>
<feature type="transmembrane region" description="Helical" evidence="1">
    <location>
        <begin position="37"/>
        <end position="56"/>
    </location>
</feature>
<reference evidence="2" key="2">
    <citation type="journal article" date="2005" name="BMC Biol.">
        <title>The complete chloroplast DNA sequences of the charophycean green algae Staurastrum and Zygnema reveal that the chloroplast genome underwent extensive changes during the evolution of the Zygnematales.</title>
        <authorList>
            <person name="Turmel M."/>
            <person name="Otis C."/>
            <person name="Lemieux C."/>
        </authorList>
    </citation>
    <scope>NUCLEOTIDE SEQUENCE</scope>
</reference>
<dbReference type="AlphaFoldDB" id="Q32RW3"/>
<keyword evidence="2" id="KW-0150">Chloroplast</keyword>
<protein>
    <submittedName>
        <fullName evidence="2">Hypothetical chloroplast RF66</fullName>
    </submittedName>
</protein>
<keyword evidence="1" id="KW-1133">Transmembrane helix</keyword>
<geneLocation type="chloroplast" evidence="2"/>
<keyword evidence="1" id="KW-0472">Membrane</keyword>
<dbReference type="Pfam" id="PF07444">
    <property type="entry name" value="Ycf66_N"/>
    <property type="match status" value="1"/>
</dbReference>
<feature type="transmembrane region" description="Helical" evidence="1">
    <location>
        <begin position="62"/>
        <end position="84"/>
    </location>
</feature>
<dbReference type="GeneID" id="4108640"/>
<keyword evidence="2" id="KW-0934">Plastid</keyword>
<evidence type="ECO:0000256" key="1">
    <source>
        <dbReference type="SAM" id="Phobius"/>
    </source>
</evidence>
<keyword evidence="1" id="KW-0812">Transmembrane</keyword>
<accession>Q32RW3</accession>
<feature type="transmembrane region" description="Helical" evidence="1">
    <location>
        <begin position="6"/>
        <end position="25"/>
    </location>
</feature>
<dbReference type="RefSeq" id="YP_636413.1">
    <property type="nucleotide sequence ID" value="NC_008116.1"/>
</dbReference>
<dbReference type="EMBL" id="AY958085">
    <property type="protein sequence ID" value="AAX45767.1"/>
    <property type="molecule type" value="Genomic_DNA"/>
</dbReference>
<dbReference type="InterPro" id="IPR010004">
    <property type="entry name" value="Uncharacterised_Ycf66"/>
</dbReference>
<reference evidence="2" key="1">
    <citation type="journal article" date="2002" name="J. Phycol.">
        <title>Phylogenetic relationships among streptophytes as inferred from chloroplast small and large subunit rRNA gene sequences.</title>
        <authorList>
            <person name="Turmel M."/>
            <person name="Ehara M."/>
            <person name="Otis C."/>
            <person name="Lemieux C."/>
        </authorList>
    </citation>
    <scope>NUCLEOTIDE SEQUENCE</scope>
</reference>